<comment type="caution">
    <text evidence="2">The sequence shown here is derived from an EMBL/GenBank/DDBJ whole genome shotgun (WGS) entry which is preliminary data.</text>
</comment>
<gene>
    <name evidence="2" type="ORF">ANN_06775</name>
</gene>
<dbReference type="EMBL" id="JAJSOF020000011">
    <property type="protein sequence ID" value="KAJ4444976.1"/>
    <property type="molecule type" value="Genomic_DNA"/>
</dbReference>
<protein>
    <submittedName>
        <fullName evidence="2">Uncharacterized protein</fullName>
    </submittedName>
</protein>
<name>A0ABQ8TG63_PERAM</name>
<keyword evidence="3" id="KW-1185">Reference proteome</keyword>
<evidence type="ECO:0000256" key="1">
    <source>
        <dbReference type="SAM" id="MobiDB-lite"/>
    </source>
</evidence>
<dbReference type="Proteomes" id="UP001148838">
    <property type="component" value="Unassembled WGS sequence"/>
</dbReference>
<evidence type="ECO:0000313" key="2">
    <source>
        <dbReference type="EMBL" id="KAJ4444976.1"/>
    </source>
</evidence>
<reference evidence="2 3" key="1">
    <citation type="journal article" date="2022" name="Allergy">
        <title>Genome assembly and annotation of Periplaneta americana reveal a comprehensive cockroach allergen profile.</title>
        <authorList>
            <person name="Wang L."/>
            <person name="Xiong Q."/>
            <person name="Saelim N."/>
            <person name="Wang L."/>
            <person name="Nong W."/>
            <person name="Wan A.T."/>
            <person name="Shi M."/>
            <person name="Liu X."/>
            <person name="Cao Q."/>
            <person name="Hui J.H.L."/>
            <person name="Sookrung N."/>
            <person name="Leung T.F."/>
            <person name="Tungtrongchitr A."/>
            <person name="Tsui S.K.W."/>
        </authorList>
    </citation>
    <scope>NUCLEOTIDE SEQUENCE [LARGE SCALE GENOMIC DNA]</scope>
    <source>
        <strain evidence="2">PWHHKU_190912</strain>
    </source>
</reference>
<sequence length="270" mass="30429">MSPGSSNESYPAFAHIGLRENPGKNLNQVTCPDRESNPGHLVSRPDSLTVTLQVSTLLPPNLKSMIRIPWNASNIAASFEMGVDSIMGTTLVRKIKFLGHIMEKEVSAIGKKCLQFLRDRNLKSNWLEDLKNKERYHREGYLPSLRHGRRRVPYSLLLECQVTDNTRKKWINDTILNTNRYVAYNKICNITNIRELNKLGKFLIIMKTKWEKKVNSNEQLTDRPLEIEISETTAGSDLTNSAVPASSAAEETVNAHSESTTSVMSLSSEI</sequence>
<organism evidence="2 3">
    <name type="scientific">Periplaneta americana</name>
    <name type="common">American cockroach</name>
    <name type="synonym">Blatta americana</name>
    <dbReference type="NCBI Taxonomy" id="6978"/>
    <lineage>
        <taxon>Eukaryota</taxon>
        <taxon>Metazoa</taxon>
        <taxon>Ecdysozoa</taxon>
        <taxon>Arthropoda</taxon>
        <taxon>Hexapoda</taxon>
        <taxon>Insecta</taxon>
        <taxon>Pterygota</taxon>
        <taxon>Neoptera</taxon>
        <taxon>Polyneoptera</taxon>
        <taxon>Dictyoptera</taxon>
        <taxon>Blattodea</taxon>
        <taxon>Blattoidea</taxon>
        <taxon>Blattidae</taxon>
        <taxon>Blattinae</taxon>
        <taxon>Periplaneta</taxon>
    </lineage>
</organism>
<evidence type="ECO:0000313" key="3">
    <source>
        <dbReference type="Proteomes" id="UP001148838"/>
    </source>
</evidence>
<feature type="region of interest" description="Disordered" evidence="1">
    <location>
        <begin position="249"/>
        <end position="270"/>
    </location>
</feature>
<accession>A0ABQ8TG63</accession>
<feature type="compositionally biased region" description="Low complexity" evidence="1">
    <location>
        <begin position="257"/>
        <end position="270"/>
    </location>
</feature>
<proteinExistence type="predicted"/>